<evidence type="ECO:0000259" key="1">
    <source>
        <dbReference type="Pfam" id="PF06890"/>
    </source>
</evidence>
<evidence type="ECO:0000313" key="4">
    <source>
        <dbReference type="Proteomes" id="UP000249898"/>
    </source>
</evidence>
<dbReference type="Proteomes" id="UP000249898">
    <property type="component" value="Chromosome"/>
</dbReference>
<dbReference type="EMBL" id="CP016181">
    <property type="protein sequence ID" value="AWX98568.1"/>
    <property type="molecule type" value="Genomic_DNA"/>
</dbReference>
<name>A0A2Z4PMX8_9GAMM</name>
<dbReference type="OrthoDB" id="9802994at2"/>
<organism evidence="2 4">
    <name type="scientific">Marinomonas primoryensis</name>
    <dbReference type="NCBI Taxonomy" id="178399"/>
    <lineage>
        <taxon>Bacteria</taxon>
        <taxon>Pseudomonadati</taxon>
        <taxon>Pseudomonadota</taxon>
        <taxon>Gammaproteobacteria</taxon>
        <taxon>Oceanospirillales</taxon>
        <taxon>Oceanospirillaceae</taxon>
        <taxon>Marinomonas</taxon>
    </lineage>
</organism>
<dbReference type="InterPro" id="IPR013046">
    <property type="entry name" value="GpV/Gp45"/>
</dbReference>
<reference evidence="2 4" key="1">
    <citation type="submission" date="2016-06" db="EMBL/GenBank/DDBJ databases">
        <title>The sequenced genome of the ice-adhering bacterium Marinomonas primoryensis, from Antarctica.</title>
        <authorList>
            <person name="Graham L."/>
            <person name="Vance T.D.R."/>
            <person name="Davies P.L."/>
        </authorList>
    </citation>
    <scope>NUCLEOTIDE SEQUENCE [LARGE SCALE GENOMIC DNA]</scope>
    <source>
        <strain evidence="2 4">AceL</strain>
    </source>
</reference>
<dbReference type="Pfam" id="PF06890">
    <property type="entry name" value="Phage_Mu_Gp45"/>
    <property type="match status" value="1"/>
</dbReference>
<evidence type="ECO:0000313" key="2">
    <source>
        <dbReference type="EMBL" id="AWX98568.1"/>
    </source>
</evidence>
<dbReference type="EMBL" id="CP016181">
    <property type="protein sequence ID" value="AWX98668.1"/>
    <property type="molecule type" value="Genomic_DNA"/>
</dbReference>
<dbReference type="PIRSF" id="PIRSF012337">
    <property type="entry name" value="gp45"/>
    <property type="match status" value="1"/>
</dbReference>
<gene>
    <name evidence="2" type="ORF">A8139_00125</name>
    <name evidence="3" type="ORF">A8139_00680</name>
</gene>
<dbReference type="InterPro" id="IPR014462">
    <property type="entry name" value="Phage_Mu_Gp45"/>
</dbReference>
<dbReference type="RefSeq" id="WP_112134659.1">
    <property type="nucleotide sequence ID" value="NZ_CP016181.1"/>
</dbReference>
<dbReference type="AlphaFoldDB" id="A0A2Z4PMX8"/>
<sequence>MSLIEKALAPLRRRISQMLVRALVTSVNEDVKRQTLQVKMRADESADDIERFQNYGTSSNPPLGSEAILAALGGNLGQLVAIAVEDKQYRPKGEMGDVFLYHLEGHRIQLKKDGVINITANKVNLTATESVTIVSPETTIISPKTKIEGELHVTENIKTDADIVATGSVAATGAISSSAVVSGSDLTAGGISYLDHKHIYDTDKLTQGPQ</sequence>
<proteinExistence type="predicted"/>
<dbReference type="NCBIfam" id="TIGR01644">
    <property type="entry name" value="phage_P2_V"/>
    <property type="match status" value="1"/>
</dbReference>
<accession>A0A2Z4PMX8</accession>
<protein>
    <recommendedName>
        <fullName evidence="1">Bacteriophage Mu Gp45 N-terminal domain-containing protein</fullName>
    </recommendedName>
</protein>
<evidence type="ECO:0000313" key="3">
    <source>
        <dbReference type="EMBL" id="AWX98668.1"/>
    </source>
</evidence>
<dbReference type="InterPro" id="IPR053861">
    <property type="entry name" value="Phage_Mu_Gp45_N"/>
</dbReference>
<feature type="domain" description="Bacteriophage Mu Gp45 N-terminal" evidence="1">
    <location>
        <begin position="21"/>
        <end position="87"/>
    </location>
</feature>